<keyword evidence="4 6" id="KW-1133">Transmembrane helix</keyword>
<gene>
    <name evidence="8" type="ORF">DAPK24_022850</name>
</gene>
<feature type="coiled-coil region" evidence="7">
    <location>
        <begin position="158"/>
        <end position="190"/>
    </location>
</feature>
<feature type="transmembrane region" description="Helical" evidence="6">
    <location>
        <begin position="203"/>
        <end position="221"/>
    </location>
</feature>
<keyword evidence="6" id="KW-0732">Signal</keyword>
<dbReference type="GO" id="GO:0032468">
    <property type="term" value="P:Golgi calcium ion homeostasis"/>
    <property type="evidence" value="ECO:0007669"/>
    <property type="project" value="TreeGrafter"/>
</dbReference>
<feature type="chain" id="PRO_5043088149" description="GDT1 family protein" evidence="6">
    <location>
        <begin position="19"/>
        <end position="298"/>
    </location>
</feature>
<protein>
    <recommendedName>
        <fullName evidence="6">GDT1 family protein</fullName>
    </recommendedName>
</protein>
<comment type="caution">
    <text evidence="8">The sequence shown here is derived from an EMBL/GenBank/DDBJ whole genome shotgun (WGS) entry which is preliminary data.</text>
</comment>
<dbReference type="Proteomes" id="UP001378960">
    <property type="component" value="Unassembled WGS sequence"/>
</dbReference>
<keyword evidence="7" id="KW-0175">Coiled coil</keyword>
<dbReference type="EMBL" id="BTGB01000003">
    <property type="protein sequence ID" value="GMM45710.1"/>
    <property type="molecule type" value="Genomic_DNA"/>
</dbReference>
<reference evidence="8 9" key="1">
    <citation type="journal article" date="2023" name="Elife">
        <title>Identification of key yeast species and microbe-microbe interactions impacting larval growth of Drosophila in the wild.</title>
        <authorList>
            <person name="Mure A."/>
            <person name="Sugiura Y."/>
            <person name="Maeda R."/>
            <person name="Honda K."/>
            <person name="Sakurai N."/>
            <person name="Takahashi Y."/>
            <person name="Watada M."/>
            <person name="Katoh T."/>
            <person name="Gotoh A."/>
            <person name="Gotoh Y."/>
            <person name="Taniguchi I."/>
            <person name="Nakamura K."/>
            <person name="Hayashi T."/>
            <person name="Katayama T."/>
            <person name="Uemura T."/>
            <person name="Hattori Y."/>
        </authorList>
    </citation>
    <scope>NUCLEOTIDE SEQUENCE [LARGE SCALE GENOMIC DNA]</scope>
    <source>
        <strain evidence="8 9">PK-24</strain>
    </source>
</reference>
<feature type="transmembrane region" description="Helical" evidence="6">
    <location>
        <begin position="275"/>
        <end position="295"/>
    </location>
</feature>
<evidence type="ECO:0000313" key="8">
    <source>
        <dbReference type="EMBL" id="GMM45710.1"/>
    </source>
</evidence>
<evidence type="ECO:0000256" key="5">
    <source>
        <dbReference type="ARBA" id="ARBA00023136"/>
    </source>
</evidence>
<dbReference type="GO" id="GO:0005384">
    <property type="term" value="F:manganese ion transmembrane transporter activity"/>
    <property type="evidence" value="ECO:0007669"/>
    <property type="project" value="TreeGrafter"/>
</dbReference>
<evidence type="ECO:0000256" key="1">
    <source>
        <dbReference type="ARBA" id="ARBA00004141"/>
    </source>
</evidence>
<proteinExistence type="inferred from homology"/>
<evidence type="ECO:0000313" key="9">
    <source>
        <dbReference type="Proteomes" id="UP001378960"/>
    </source>
</evidence>
<keyword evidence="9" id="KW-1185">Reference proteome</keyword>
<feature type="transmembrane region" description="Helical" evidence="6">
    <location>
        <begin position="132"/>
        <end position="149"/>
    </location>
</feature>
<dbReference type="PANTHER" id="PTHR12608">
    <property type="entry name" value="TRANSMEMBRANE PROTEIN HTP-1 RELATED"/>
    <property type="match status" value="1"/>
</dbReference>
<dbReference type="GO" id="GO:0015085">
    <property type="term" value="F:calcium ion transmembrane transporter activity"/>
    <property type="evidence" value="ECO:0007669"/>
    <property type="project" value="TreeGrafter"/>
</dbReference>
<dbReference type="AlphaFoldDB" id="A0AAV5R365"/>
<dbReference type="GO" id="GO:0032472">
    <property type="term" value="P:Golgi calcium ion transport"/>
    <property type="evidence" value="ECO:0007669"/>
    <property type="project" value="TreeGrafter"/>
</dbReference>
<feature type="signal peptide" evidence="6">
    <location>
        <begin position="1"/>
        <end position="18"/>
    </location>
</feature>
<evidence type="ECO:0000256" key="6">
    <source>
        <dbReference type="RuleBase" id="RU365102"/>
    </source>
</evidence>
<accession>A0AAV5R365</accession>
<name>A0AAV5R365_PICKL</name>
<evidence type="ECO:0000256" key="3">
    <source>
        <dbReference type="ARBA" id="ARBA00022692"/>
    </source>
</evidence>
<feature type="transmembrane region" description="Helical" evidence="6">
    <location>
        <begin position="241"/>
        <end position="263"/>
    </location>
</feature>
<keyword evidence="5 6" id="KW-0472">Membrane</keyword>
<sequence length="298" mass="32698">MKFGNLSAYLLLASTVLAIYPPSEGISNDNKDLISITSNTINKPNESINKEPQYTDETSLETLSSPFYSFYLSISMIIVSEIGDKTFLIAAIMAMRHPQMIVFSAASSALVLMTVLSGLIGQLLPQILSPKLTRSAASILFLIFGINLLREGLSTSKDQGVEDELAEVEEEIANVELNEISNDLEKANENIIKHTWTSRIKNLISYISSPIWFQTFSMTFLGEWGDRSQVTTIAMAAGANWFSIIIGGSIGHILCTLLAVLGGQYISTRISLRTILLGGSFAFFIFSILYGYSALYES</sequence>
<keyword evidence="3 6" id="KW-0812">Transmembrane</keyword>
<dbReference type="Pfam" id="PF01169">
    <property type="entry name" value="GDT1"/>
    <property type="match status" value="2"/>
</dbReference>
<comment type="subcellular location">
    <subcellularLocation>
        <location evidence="1 6">Membrane</location>
        <topology evidence="1 6">Multi-pass membrane protein</topology>
    </subcellularLocation>
</comment>
<dbReference type="InterPro" id="IPR001727">
    <property type="entry name" value="GDT1-like"/>
</dbReference>
<dbReference type="PANTHER" id="PTHR12608:SF1">
    <property type="entry name" value="TRANSMEMBRANE PROTEIN 165"/>
    <property type="match status" value="1"/>
</dbReference>
<dbReference type="InterPro" id="IPR049555">
    <property type="entry name" value="GDT1-like_CS"/>
</dbReference>
<comment type="similarity">
    <text evidence="2 6">Belongs to the GDT1 family.</text>
</comment>
<dbReference type="PROSITE" id="PS01214">
    <property type="entry name" value="UPF0016"/>
    <property type="match status" value="1"/>
</dbReference>
<organism evidence="8 9">
    <name type="scientific">Pichia kluyveri</name>
    <name type="common">Yeast</name>
    <dbReference type="NCBI Taxonomy" id="36015"/>
    <lineage>
        <taxon>Eukaryota</taxon>
        <taxon>Fungi</taxon>
        <taxon>Dikarya</taxon>
        <taxon>Ascomycota</taxon>
        <taxon>Saccharomycotina</taxon>
        <taxon>Pichiomycetes</taxon>
        <taxon>Pichiales</taxon>
        <taxon>Pichiaceae</taxon>
        <taxon>Pichia</taxon>
    </lineage>
</organism>
<evidence type="ECO:0000256" key="2">
    <source>
        <dbReference type="ARBA" id="ARBA00009190"/>
    </source>
</evidence>
<dbReference type="GO" id="GO:0000329">
    <property type="term" value="C:fungal-type vacuole membrane"/>
    <property type="evidence" value="ECO:0007669"/>
    <property type="project" value="TreeGrafter"/>
</dbReference>
<feature type="transmembrane region" description="Helical" evidence="6">
    <location>
        <begin position="100"/>
        <end position="120"/>
    </location>
</feature>
<evidence type="ECO:0000256" key="4">
    <source>
        <dbReference type="ARBA" id="ARBA00022989"/>
    </source>
</evidence>
<dbReference type="GO" id="GO:0005794">
    <property type="term" value="C:Golgi apparatus"/>
    <property type="evidence" value="ECO:0007669"/>
    <property type="project" value="TreeGrafter"/>
</dbReference>
<evidence type="ECO:0000256" key="7">
    <source>
        <dbReference type="SAM" id="Coils"/>
    </source>
</evidence>